<dbReference type="OrthoDB" id="9804333at2"/>
<dbReference type="STRING" id="1555112.LIP_2266"/>
<dbReference type="RefSeq" id="WP_068137927.1">
    <property type="nucleotide sequence ID" value="NZ_AP014924.1"/>
</dbReference>
<dbReference type="Proteomes" id="UP000065807">
    <property type="component" value="Chromosome"/>
</dbReference>
<keyword evidence="2" id="KW-1185">Reference proteome</keyword>
<keyword evidence="1" id="KW-0808">Transferase</keyword>
<name>A0A0K2SM63_LIMPI</name>
<sequence>MDPEDGAFRERILLVLDAPLGRARRMVEKLNAMGVAIRWERVQELPGNENVGRPHVARAMVETGYIQQVSEAFTEEYIAVGGRAYVERYKLTPEEGIDLIRSAGGVPVLAHPGRFRAEDDPLPDAFMERLARAGLMGVEVFYPRHTEAMVRHYRELAEDWA</sequence>
<dbReference type="EMBL" id="AP014924">
    <property type="protein sequence ID" value="BAS28107.1"/>
    <property type="molecule type" value="Genomic_DNA"/>
</dbReference>
<dbReference type="InterPro" id="IPR016195">
    <property type="entry name" value="Pol/histidinol_Pase-like"/>
</dbReference>
<protein>
    <submittedName>
        <fullName evidence="1">Phosphotransferase</fullName>
    </submittedName>
</protein>
<evidence type="ECO:0000313" key="1">
    <source>
        <dbReference type="EMBL" id="BAS28107.1"/>
    </source>
</evidence>
<dbReference type="PANTHER" id="PTHR42924">
    <property type="entry name" value="EXONUCLEASE"/>
    <property type="match status" value="1"/>
</dbReference>
<proteinExistence type="predicted"/>
<dbReference type="GO" id="GO:0004534">
    <property type="term" value="F:5'-3' RNA exonuclease activity"/>
    <property type="evidence" value="ECO:0007669"/>
    <property type="project" value="TreeGrafter"/>
</dbReference>
<dbReference type="AlphaFoldDB" id="A0A0K2SM63"/>
<dbReference type="SUPFAM" id="SSF89550">
    <property type="entry name" value="PHP domain-like"/>
    <property type="match status" value="1"/>
</dbReference>
<organism evidence="1 2">
    <name type="scientific">Limnochorda pilosa</name>
    <dbReference type="NCBI Taxonomy" id="1555112"/>
    <lineage>
        <taxon>Bacteria</taxon>
        <taxon>Bacillati</taxon>
        <taxon>Bacillota</taxon>
        <taxon>Limnochordia</taxon>
        <taxon>Limnochordales</taxon>
        <taxon>Limnochordaceae</taxon>
        <taxon>Limnochorda</taxon>
    </lineage>
</organism>
<dbReference type="PANTHER" id="PTHR42924:SF3">
    <property type="entry name" value="POLYMERASE_HISTIDINOL PHOSPHATASE N-TERMINAL DOMAIN-CONTAINING PROTEIN"/>
    <property type="match status" value="1"/>
</dbReference>
<dbReference type="InterPro" id="IPR052018">
    <property type="entry name" value="PHP_domain"/>
</dbReference>
<dbReference type="GO" id="GO:0035312">
    <property type="term" value="F:5'-3' DNA exonuclease activity"/>
    <property type="evidence" value="ECO:0007669"/>
    <property type="project" value="TreeGrafter"/>
</dbReference>
<reference evidence="2" key="2">
    <citation type="journal article" date="2016" name="Int. J. Syst. Evol. Microbiol.">
        <title>Complete genome sequence and cell structure of Limnochorda pilosa, a Gram-negative spore-former within the phylum Firmicutes.</title>
        <authorList>
            <person name="Watanabe M."/>
            <person name="Kojima H."/>
            <person name="Fukui M."/>
        </authorList>
    </citation>
    <scope>NUCLEOTIDE SEQUENCE [LARGE SCALE GENOMIC DNA]</scope>
    <source>
        <strain evidence="2">HC45</strain>
    </source>
</reference>
<accession>A0A0K2SM63</accession>
<dbReference type="Gene3D" id="1.10.150.650">
    <property type="match status" value="1"/>
</dbReference>
<evidence type="ECO:0000313" key="2">
    <source>
        <dbReference type="Proteomes" id="UP000065807"/>
    </source>
</evidence>
<gene>
    <name evidence="1" type="ORF">LIP_2266</name>
</gene>
<reference evidence="2" key="1">
    <citation type="submission" date="2015-07" db="EMBL/GenBank/DDBJ databases">
        <title>Complete genome sequence and phylogenetic analysis of Limnochorda pilosa.</title>
        <authorList>
            <person name="Watanabe M."/>
            <person name="Kojima H."/>
            <person name="Fukui M."/>
        </authorList>
    </citation>
    <scope>NUCLEOTIDE SEQUENCE [LARGE SCALE GENOMIC DNA]</scope>
    <source>
        <strain evidence="2">HC45</strain>
    </source>
</reference>
<dbReference type="KEGG" id="lpil:LIP_2266"/>
<dbReference type="GO" id="GO:0016740">
    <property type="term" value="F:transferase activity"/>
    <property type="evidence" value="ECO:0007669"/>
    <property type="project" value="UniProtKB-KW"/>
</dbReference>